<keyword evidence="2" id="KW-1185">Reference proteome</keyword>
<accession>A0A136Q4D0</accession>
<dbReference type="STRING" id="626937.HMPREF3293_01724"/>
<sequence length="59" mass="6415">MLGQGREGKQPFIDHIMKTVRQMVPVGTVHSNAGYTVAVVPARLFAGAMVPAGRFHFFS</sequence>
<gene>
    <name evidence="1" type="ORF">HMPREF3293_01724</name>
</gene>
<dbReference type="Proteomes" id="UP000070366">
    <property type="component" value="Unassembled WGS sequence"/>
</dbReference>
<dbReference type="KEGG" id="cmiu:B1H56_11360"/>
<organism evidence="1 2">
    <name type="scientific">Christensenella minuta</name>
    <dbReference type="NCBI Taxonomy" id="626937"/>
    <lineage>
        <taxon>Bacteria</taxon>
        <taxon>Bacillati</taxon>
        <taxon>Bacillota</taxon>
        <taxon>Clostridia</taxon>
        <taxon>Christensenellales</taxon>
        <taxon>Christensenellaceae</taxon>
        <taxon>Christensenella</taxon>
    </lineage>
</organism>
<protein>
    <submittedName>
        <fullName evidence="1">Uncharacterized protein</fullName>
    </submittedName>
</protein>
<evidence type="ECO:0000313" key="1">
    <source>
        <dbReference type="EMBL" id="KXK65510.1"/>
    </source>
</evidence>
<proteinExistence type="predicted"/>
<comment type="caution">
    <text evidence="1">The sequence shown here is derived from an EMBL/GenBank/DDBJ whole genome shotgun (WGS) entry which is preliminary data.</text>
</comment>
<evidence type="ECO:0000313" key="2">
    <source>
        <dbReference type="Proteomes" id="UP000070366"/>
    </source>
</evidence>
<name>A0A136Q4D0_9FIRM</name>
<dbReference type="AlphaFoldDB" id="A0A136Q4D0"/>
<dbReference type="EMBL" id="LSZW01000061">
    <property type="protein sequence ID" value="KXK65510.1"/>
    <property type="molecule type" value="Genomic_DNA"/>
</dbReference>
<reference evidence="2" key="1">
    <citation type="submission" date="2016-02" db="EMBL/GenBank/DDBJ databases">
        <authorList>
            <person name="Mitreva M."/>
            <person name="Pepin K.H."/>
            <person name="Mihindukulasuriya K.A."/>
            <person name="Fulton R."/>
            <person name="Fronick C."/>
            <person name="O'Laughlin M."/>
            <person name="Miner T."/>
            <person name="Herter B."/>
            <person name="Rosa B.A."/>
            <person name="Cordes M."/>
            <person name="Tomlinson C."/>
            <person name="Wollam A."/>
            <person name="Palsikar V.B."/>
            <person name="Mardis E.R."/>
            <person name="Wilson R.K."/>
        </authorList>
    </citation>
    <scope>NUCLEOTIDE SEQUENCE [LARGE SCALE GENOMIC DNA]</scope>
    <source>
        <strain evidence="2">DSM 22607</strain>
    </source>
</reference>